<dbReference type="InterPro" id="IPR022791">
    <property type="entry name" value="L-PG_synthase/AglD"/>
</dbReference>
<evidence type="ECO:0000256" key="2">
    <source>
        <dbReference type="ARBA" id="ARBA00022475"/>
    </source>
</evidence>
<name>A0A1Q8ZZF2_9HYPH</name>
<evidence type="ECO:0000256" key="5">
    <source>
        <dbReference type="ARBA" id="ARBA00023136"/>
    </source>
</evidence>
<evidence type="ECO:0000313" key="9">
    <source>
        <dbReference type="Proteomes" id="UP000185598"/>
    </source>
</evidence>
<feature type="transmembrane region" description="Helical" evidence="6">
    <location>
        <begin position="48"/>
        <end position="69"/>
    </location>
</feature>
<dbReference type="Pfam" id="PF03706">
    <property type="entry name" value="LPG_synthase_TM"/>
    <property type="match status" value="1"/>
</dbReference>
<keyword evidence="3 6" id="KW-0812">Transmembrane</keyword>
<comment type="subcellular location">
    <subcellularLocation>
        <location evidence="1">Cell membrane</location>
        <topology evidence="1">Multi-pass membrane protein</topology>
    </subcellularLocation>
</comment>
<gene>
    <name evidence="8" type="ORF">BJF91_04530</name>
    <name evidence="7" type="ORF">GGQ71_001630</name>
</gene>
<keyword evidence="4 6" id="KW-1133">Transmembrane helix</keyword>
<evidence type="ECO:0000256" key="4">
    <source>
        <dbReference type="ARBA" id="ARBA00022989"/>
    </source>
</evidence>
<feature type="transmembrane region" description="Helical" evidence="6">
    <location>
        <begin position="161"/>
        <end position="179"/>
    </location>
</feature>
<evidence type="ECO:0000313" key="8">
    <source>
        <dbReference type="EMBL" id="OLP47661.1"/>
    </source>
</evidence>
<accession>A0A1Q8ZZF2</accession>
<proteinExistence type="predicted"/>
<dbReference type="Proteomes" id="UP000544107">
    <property type="component" value="Unassembled WGS sequence"/>
</dbReference>
<dbReference type="Proteomes" id="UP000185598">
    <property type="component" value="Unassembled WGS sequence"/>
</dbReference>
<dbReference type="STRING" id="887144.BJF91_04530"/>
<reference evidence="7 10" key="2">
    <citation type="submission" date="2020-08" db="EMBL/GenBank/DDBJ databases">
        <title>Genomic Encyclopedia of Type Strains, Phase IV (KMG-IV): sequencing the most valuable type-strain genomes for metagenomic binning, comparative biology and taxonomic classification.</title>
        <authorList>
            <person name="Goeker M."/>
        </authorList>
    </citation>
    <scope>NUCLEOTIDE SEQUENCE [LARGE SCALE GENOMIC DNA]</scope>
    <source>
        <strain evidence="7 10">DSM 100021</strain>
    </source>
</reference>
<organism evidence="8 9">
    <name type="scientific">Allorhizobium taibaishanense</name>
    <dbReference type="NCBI Taxonomy" id="887144"/>
    <lineage>
        <taxon>Bacteria</taxon>
        <taxon>Pseudomonadati</taxon>
        <taxon>Pseudomonadota</taxon>
        <taxon>Alphaproteobacteria</taxon>
        <taxon>Hyphomicrobiales</taxon>
        <taxon>Rhizobiaceae</taxon>
        <taxon>Rhizobium/Agrobacterium group</taxon>
        <taxon>Allorhizobium</taxon>
    </lineage>
</organism>
<feature type="transmembrane region" description="Helical" evidence="6">
    <location>
        <begin position="296"/>
        <end position="319"/>
    </location>
</feature>
<keyword evidence="2" id="KW-1003">Cell membrane</keyword>
<feature type="transmembrane region" description="Helical" evidence="6">
    <location>
        <begin position="228"/>
        <end position="251"/>
    </location>
</feature>
<evidence type="ECO:0000256" key="3">
    <source>
        <dbReference type="ARBA" id="ARBA00022692"/>
    </source>
</evidence>
<protein>
    <recommendedName>
        <fullName evidence="11">Lysylphosphatidylglycerol synthetase</fullName>
    </recommendedName>
</protein>
<feature type="transmembrane region" description="Helical" evidence="6">
    <location>
        <begin position="263"/>
        <end position="284"/>
    </location>
</feature>
<dbReference type="OrthoDB" id="421014at2"/>
<comment type="caution">
    <text evidence="8">The sequence shown here is derived from an EMBL/GenBank/DDBJ whole genome shotgun (WGS) entry which is preliminary data.</text>
</comment>
<dbReference type="EMBL" id="JACIED010000002">
    <property type="protein sequence ID" value="MBB4007367.1"/>
    <property type="molecule type" value="Genomic_DNA"/>
</dbReference>
<evidence type="ECO:0000256" key="1">
    <source>
        <dbReference type="ARBA" id="ARBA00004651"/>
    </source>
</evidence>
<keyword evidence="9" id="KW-1185">Reference proteome</keyword>
<evidence type="ECO:0000313" key="7">
    <source>
        <dbReference type="EMBL" id="MBB4007367.1"/>
    </source>
</evidence>
<keyword evidence="5 6" id="KW-0472">Membrane</keyword>
<sequence>MTSIQQSYDKSWIKRHGVSLIAFVAIAAYGVFVEAIWGWAMVLGQWRALGFSTVVLALALLVSTALVRAWRIYDYFPKETAGRFTALFHLAQVHNLLNILLPFRSGETSFPLLMRSEFAVPLLSGTSALLVMRLLDLHALLAAGGLGLVLVRPLLSGWGLTLWLAWAVFLILPLIGFALKRPVLAFAKARFSGKLLSMVEGVEAGLPAHKAAFLRAWAMTVVTWGTKVLVFAWVLSLMQVTPLAAAFGGALGGELSSVLPFHAPAGVGTYPAGIVAGAAALGAVDDMDGLAKAAVNLHLIVIVSALISAALSLALHALFPSRDRNV</sequence>
<dbReference type="EMBL" id="MKIN01000027">
    <property type="protein sequence ID" value="OLP47661.1"/>
    <property type="molecule type" value="Genomic_DNA"/>
</dbReference>
<dbReference type="RefSeq" id="WP_075616835.1">
    <property type="nucleotide sequence ID" value="NZ_JACIED010000002.1"/>
</dbReference>
<evidence type="ECO:0000313" key="10">
    <source>
        <dbReference type="Proteomes" id="UP000544107"/>
    </source>
</evidence>
<evidence type="ECO:0008006" key="11">
    <source>
        <dbReference type="Google" id="ProtNLM"/>
    </source>
</evidence>
<dbReference type="AlphaFoldDB" id="A0A1Q8ZZF2"/>
<dbReference type="GO" id="GO:0005886">
    <property type="term" value="C:plasma membrane"/>
    <property type="evidence" value="ECO:0007669"/>
    <property type="project" value="UniProtKB-SubCell"/>
</dbReference>
<evidence type="ECO:0000256" key="6">
    <source>
        <dbReference type="SAM" id="Phobius"/>
    </source>
</evidence>
<feature type="transmembrane region" description="Helical" evidence="6">
    <location>
        <begin position="113"/>
        <end position="132"/>
    </location>
</feature>
<reference evidence="8 9" key="1">
    <citation type="submission" date="2016-09" db="EMBL/GenBank/DDBJ databases">
        <title>Rhizobium oryziradicis sp. nov., isolated from the root of rice.</title>
        <authorList>
            <person name="Zhao J."/>
            <person name="Zhang X."/>
        </authorList>
    </citation>
    <scope>NUCLEOTIDE SEQUENCE [LARGE SCALE GENOMIC DNA]</scope>
    <source>
        <strain evidence="8 9">14971</strain>
    </source>
</reference>
<feature type="transmembrane region" description="Helical" evidence="6">
    <location>
        <begin position="20"/>
        <end position="42"/>
    </location>
</feature>